<dbReference type="AlphaFoldDB" id="U9SY67"/>
<sequence>MCKIKNNLFIVQEKLKQYNYNKNKIFYSSNPSVRQDCEAHIDHGEVDHRLSKTLNVKQYGSTTLAEMIDIDACNHVIIIEFFQIIFFFAMTSNSEVIKEVY</sequence>
<dbReference type="EMBL" id="KI296872">
    <property type="protein sequence ID" value="ESA00899.1"/>
    <property type="molecule type" value="Genomic_DNA"/>
</dbReference>
<reference evidence="1" key="1">
    <citation type="submission" date="2013-07" db="EMBL/GenBank/DDBJ databases">
        <title>The genome of an arbuscular mycorrhizal fungus provides insights into the evolution of the oldest plant symbiosis.</title>
        <authorList>
            <consortium name="DOE Joint Genome Institute"/>
            <person name="Tisserant E."/>
            <person name="Malbreil M."/>
            <person name="Kuo A."/>
            <person name="Kohler A."/>
            <person name="Symeonidi A."/>
            <person name="Balestrini R."/>
            <person name="Charron P."/>
            <person name="Duensing N."/>
            <person name="Frei-dit-Frey N."/>
            <person name="Gianinazzi-Pearson V."/>
            <person name="Gilbert B."/>
            <person name="Handa Y."/>
            <person name="Hijri M."/>
            <person name="Kaul R."/>
            <person name="Kawaguchi M."/>
            <person name="Krajinski F."/>
            <person name="Lammers P."/>
            <person name="Lapierre D."/>
            <person name="Masclaux F.G."/>
            <person name="Murat C."/>
            <person name="Morin E."/>
            <person name="Ndikumana S."/>
            <person name="Pagni M."/>
            <person name="Petitpierre D."/>
            <person name="Requena N."/>
            <person name="Rosikiewicz P."/>
            <person name="Riley R."/>
            <person name="Saito K."/>
            <person name="San Clemente H."/>
            <person name="Shapiro H."/>
            <person name="van Tuinen D."/>
            <person name="Becard G."/>
            <person name="Bonfante P."/>
            <person name="Paszkowski U."/>
            <person name="Shachar-Hill Y."/>
            <person name="Young J.P."/>
            <person name="Sanders I.R."/>
            <person name="Henrissat B."/>
            <person name="Rensing S.A."/>
            <person name="Grigoriev I.V."/>
            <person name="Corradi N."/>
            <person name="Roux C."/>
            <person name="Martin F."/>
        </authorList>
    </citation>
    <scope>NUCLEOTIDE SEQUENCE</scope>
    <source>
        <strain evidence="1">DAOM 197198</strain>
    </source>
</reference>
<dbReference type="HOGENOM" id="CLU_2293180_0_0_1"/>
<name>U9SY67_RHIID</name>
<proteinExistence type="predicted"/>
<protein>
    <submittedName>
        <fullName evidence="1">Uncharacterized protein</fullName>
    </submittedName>
</protein>
<organism evidence="1">
    <name type="scientific">Rhizophagus irregularis (strain DAOM 181602 / DAOM 197198 / MUCL 43194)</name>
    <name type="common">Arbuscular mycorrhizal fungus</name>
    <name type="synonym">Glomus intraradices</name>
    <dbReference type="NCBI Taxonomy" id="747089"/>
    <lineage>
        <taxon>Eukaryota</taxon>
        <taxon>Fungi</taxon>
        <taxon>Fungi incertae sedis</taxon>
        <taxon>Mucoromycota</taxon>
        <taxon>Glomeromycotina</taxon>
        <taxon>Glomeromycetes</taxon>
        <taxon>Glomerales</taxon>
        <taxon>Glomeraceae</taxon>
        <taxon>Rhizophagus</taxon>
    </lineage>
</organism>
<evidence type="ECO:0000313" key="1">
    <source>
        <dbReference type="EMBL" id="ESA00899.1"/>
    </source>
</evidence>
<gene>
    <name evidence="1" type="ORF">GLOINDRAFT_87222</name>
</gene>
<accession>U9SY67</accession>